<dbReference type="EMBL" id="JAGMUV010000033">
    <property type="protein sequence ID" value="KAH7114020.1"/>
    <property type="molecule type" value="Genomic_DNA"/>
</dbReference>
<name>A0A9P9IC24_9HYPO</name>
<keyword evidence="3" id="KW-1185">Reference proteome</keyword>
<feature type="non-terminal residue" evidence="2">
    <location>
        <position position="1"/>
    </location>
</feature>
<sequence length="319" mass="35146">VLFYECIYNKRPFDGGSEGSLSSQIQAAHPKYPVTQPPVSLACLYAIGSALDPNRDARMGSTWDSSANHEFFKVFDFELFEQKRIGPIFVPSSDKANFDATYDVEELLLEEAPLEARARRQKPRERLKEDATDKEIRRDELYRMIETDFRPFDYTVAAYKKITEAAQVLNNEAQPDSDNAPQAITTDEAAAMPATNGAYQPSPLNRSTSNESRQGRPSRPAPPPPYQNDLRNRHHSIIAGQRVTSPTGGVQVTLVGGGSWSELARQDATLPTDANNAAEGENEGSGGMFGFLKSKKERNSPKPKKRGVLGKKGARAVIG</sequence>
<accession>A0A9P9IC24</accession>
<evidence type="ECO:0000256" key="1">
    <source>
        <dbReference type="SAM" id="MobiDB-lite"/>
    </source>
</evidence>
<dbReference type="Gene3D" id="1.10.510.10">
    <property type="entry name" value="Transferase(Phosphotransferase) domain 1"/>
    <property type="match status" value="1"/>
</dbReference>
<feature type="non-terminal residue" evidence="2">
    <location>
        <position position="319"/>
    </location>
</feature>
<evidence type="ECO:0008006" key="4">
    <source>
        <dbReference type="Google" id="ProtNLM"/>
    </source>
</evidence>
<evidence type="ECO:0000313" key="3">
    <source>
        <dbReference type="Proteomes" id="UP000738349"/>
    </source>
</evidence>
<protein>
    <recommendedName>
        <fullName evidence="4">Protein kinase domain-containing protein</fullName>
    </recommendedName>
</protein>
<dbReference type="Proteomes" id="UP000738349">
    <property type="component" value="Unassembled WGS sequence"/>
</dbReference>
<dbReference type="OrthoDB" id="354826at2759"/>
<organism evidence="2 3">
    <name type="scientific">Dactylonectria macrodidyma</name>
    <dbReference type="NCBI Taxonomy" id="307937"/>
    <lineage>
        <taxon>Eukaryota</taxon>
        <taxon>Fungi</taxon>
        <taxon>Dikarya</taxon>
        <taxon>Ascomycota</taxon>
        <taxon>Pezizomycotina</taxon>
        <taxon>Sordariomycetes</taxon>
        <taxon>Hypocreomycetidae</taxon>
        <taxon>Hypocreales</taxon>
        <taxon>Nectriaceae</taxon>
        <taxon>Dactylonectria</taxon>
    </lineage>
</organism>
<comment type="caution">
    <text evidence="2">The sequence shown here is derived from an EMBL/GenBank/DDBJ whole genome shotgun (WGS) entry which is preliminary data.</text>
</comment>
<dbReference type="SUPFAM" id="SSF56112">
    <property type="entry name" value="Protein kinase-like (PK-like)"/>
    <property type="match status" value="1"/>
</dbReference>
<dbReference type="Gene3D" id="3.30.200.20">
    <property type="entry name" value="Phosphorylase Kinase, domain 1"/>
    <property type="match status" value="1"/>
</dbReference>
<proteinExistence type="predicted"/>
<feature type="compositionally biased region" description="Basic residues" evidence="1">
    <location>
        <begin position="293"/>
        <end position="319"/>
    </location>
</feature>
<feature type="region of interest" description="Disordered" evidence="1">
    <location>
        <begin position="270"/>
        <end position="319"/>
    </location>
</feature>
<dbReference type="InterPro" id="IPR011009">
    <property type="entry name" value="Kinase-like_dom_sf"/>
</dbReference>
<feature type="compositionally biased region" description="Polar residues" evidence="1">
    <location>
        <begin position="197"/>
        <end position="212"/>
    </location>
</feature>
<gene>
    <name evidence="2" type="ORF">EDB81DRAFT_920860</name>
</gene>
<feature type="region of interest" description="Disordered" evidence="1">
    <location>
        <begin position="194"/>
        <end position="231"/>
    </location>
</feature>
<dbReference type="AlphaFoldDB" id="A0A9P9IC24"/>
<reference evidence="2" key="1">
    <citation type="journal article" date="2021" name="Nat. Commun.">
        <title>Genetic determinants of endophytism in the Arabidopsis root mycobiome.</title>
        <authorList>
            <person name="Mesny F."/>
            <person name="Miyauchi S."/>
            <person name="Thiergart T."/>
            <person name="Pickel B."/>
            <person name="Atanasova L."/>
            <person name="Karlsson M."/>
            <person name="Huettel B."/>
            <person name="Barry K.W."/>
            <person name="Haridas S."/>
            <person name="Chen C."/>
            <person name="Bauer D."/>
            <person name="Andreopoulos W."/>
            <person name="Pangilinan J."/>
            <person name="LaButti K."/>
            <person name="Riley R."/>
            <person name="Lipzen A."/>
            <person name="Clum A."/>
            <person name="Drula E."/>
            <person name="Henrissat B."/>
            <person name="Kohler A."/>
            <person name="Grigoriev I.V."/>
            <person name="Martin F.M."/>
            <person name="Hacquard S."/>
        </authorList>
    </citation>
    <scope>NUCLEOTIDE SEQUENCE</scope>
    <source>
        <strain evidence="2">MPI-CAGE-AT-0147</strain>
    </source>
</reference>
<evidence type="ECO:0000313" key="2">
    <source>
        <dbReference type="EMBL" id="KAH7114020.1"/>
    </source>
</evidence>